<dbReference type="Proteomes" id="UP000298313">
    <property type="component" value="Unassembled WGS sequence"/>
</dbReference>
<dbReference type="InterPro" id="IPR009003">
    <property type="entry name" value="Peptidase_S1_PA"/>
</dbReference>
<dbReference type="SUPFAM" id="SSF50494">
    <property type="entry name" value="Trypsin-like serine proteases"/>
    <property type="match status" value="1"/>
</dbReference>
<sequence>MAFLALFSVGVNTVTFIGYPNGLYDSASLLPIVRQGYAATAMNVDYEGKPTFLIDASVFPGSSGSPVFLVPRPSVPDKRGNITIGGHPRPPILLGIVAAVHQRQVPVLQTSAGGGVPFVYDLIDLGIVYKASEVHSLADQLISGAPKSP</sequence>
<organism evidence="1 2">
    <name type="scientific">Cryobacterium fucosi</name>
    <dbReference type="NCBI Taxonomy" id="1259157"/>
    <lineage>
        <taxon>Bacteria</taxon>
        <taxon>Bacillati</taxon>
        <taxon>Actinomycetota</taxon>
        <taxon>Actinomycetes</taxon>
        <taxon>Micrococcales</taxon>
        <taxon>Microbacteriaceae</taxon>
        <taxon>Cryobacterium</taxon>
    </lineage>
</organism>
<gene>
    <name evidence="1" type="ORF">E3T48_13320</name>
</gene>
<dbReference type="InterPro" id="IPR043504">
    <property type="entry name" value="Peptidase_S1_PA_chymotrypsin"/>
</dbReference>
<dbReference type="OrthoDB" id="7191282at2"/>
<comment type="caution">
    <text evidence="1">The sequence shown here is derived from an EMBL/GenBank/DDBJ whole genome shotgun (WGS) entry which is preliminary data.</text>
</comment>
<evidence type="ECO:0000313" key="2">
    <source>
        <dbReference type="Proteomes" id="UP000298313"/>
    </source>
</evidence>
<reference evidence="1 2" key="1">
    <citation type="submission" date="2019-03" db="EMBL/GenBank/DDBJ databases">
        <title>Genomics of glacier-inhabiting Cryobacterium strains.</title>
        <authorList>
            <person name="Liu Q."/>
            <person name="Xin Y.-H."/>
        </authorList>
    </citation>
    <scope>NUCLEOTIDE SEQUENCE [LARGE SCALE GENOMIC DNA]</scope>
    <source>
        <strain evidence="1 2">Hh4</strain>
    </source>
</reference>
<accession>A0A4R9B2B6</accession>
<keyword evidence="2" id="KW-1185">Reference proteome</keyword>
<dbReference type="EMBL" id="SOHH01000091">
    <property type="protein sequence ID" value="TFD74495.1"/>
    <property type="molecule type" value="Genomic_DNA"/>
</dbReference>
<dbReference type="AlphaFoldDB" id="A0A4R9B2B6"/>
<evidence type="ECO:0008006" key="3">
    <source>
        <dbReference type="Google" id="ProtNLM"/>
    </source>
</evidence>
<name>A0A4R9B2B6_9MICO</name>
<proteinExistence type="predicted"/>
<evidence type="ECO:0000313" key="1">
    <source>
        <dbReference type="EMBL" id="TFD74495.1"/>
    </source>
</evidence>
<dbReference type="Gene3D" id="2.40.10.10">
    <property type="entry name" value="Trypsin-like serine proteases"/>
    <property type="match status" value="1"/>
</dbReference>
<protein>
    <recommendedName>
        <fullName evidence="3">Serine protease</fullName>
    </recommendedName>
</protein>